<gene>
    <name evidence="2" type="ORF">BDV96DRAFT_642237</name>
</gene>
<dbReference type="AlphaFoldDB" id="A0A6A5ZL74"/>
<evidence type="ECO:0000313" key="3">
    <source>
        <dbReference type="Proteomes" id="UP000799770"/>
    </source>
</evidence>
<dbReference type="EMBL" id="ML977315">
    <property type="protein sequence ID" value="KAF2119198.1"/>
    <property type="molecule type" value="Genomic_DNA"/>
</dbReference>
<name>A0A6A5ZL74_9PLEO</name>
<organism evidence="2 3">
    <name type="scientific">Lophiotrema nucula</name>
    <dbReference type="NCBI Taxonomy" id="690887"/>
    <lineage>
        <taxon>Eukaryota</taxon>
        <taxon>Fungi</taxon>
        <taxon>Dikarya</taxon>
        <taxon>Ascomycota</taxon>
        <taxon>Pezizomycotina</taxon>
        <taxon>Dothideomycetes</taxon>
        <taxon>Pleosporomycetidae</taxon>
        <taxon>Pleosporales</taxon>
        <taxon>Lophiotremataceae</taxon>
        <taxon>Lophiotrema</taxon>
    </lineage>
</organism>
<proteinExistence type="predicted"/>
<keyword evidence="1" id="KW-0732">Signal</keyword>
<dbReference type="Proteomes" id="UP000799770">
    <property type="component" value="Unassembled WGS sequence"/>
</dbReference>
<protein>
    <submittedName>
        <fullName evidence="2">Uncharacterized protein</fullName>
    </submittedName>
</protein>
<evidence type="ECO:0000256" key="1">
    <source>
        <dbReference type="SAM" id="SignalP"/>
    </source>
</evidence>
<accession>A0A6A5ZL74</accession>
<evidence type="ECO:0000313" key="2">
    <source>
        <dbReference type="EMBL" id="KAF2119198.1"/>
    </source>
</evidence>
<feature type="chain" id="PRO_5025518180" evidence="1">
    <location>
        <begin position="27"/>
        <end position="142"/>
    </location>
</feature>
<keyword evidence="3" id="KW-1185">Reference proteome</keyword>
<feature type="signal peptide" evidence="1">
    <location>
        <begin position="1"/>
        <end position="26"/>
    </location>
</feature>
<reference evidence="2" key="1">
    <citation type="journal article" date="2020" name="Stud. Mycol.">
        <title>101 Dothideomycetes genomes: a test case for predicting lifestyles and emergence of pathogens.</title>
        <authorList>
            <person name="Haridas S."/>
            <person name="Albert R."/>
            <person name="Binder M."/>
            <person name="Bloem J."/>
            <person name="Labutti K."/>
            <person name="Salamov A."/>
            <person name="Andreopoulos B."/>
            <person name="Baker S."/>
            <person name="Barry K."/>
            <person name="Bills G."/>
            <person name="Bluhm B."/>
            <person name="Cannon C."/>
            <person name="Castanera R."/>
            <person name="Culley D."/>
            <person name="Daum C."/>
            <person name="Ezra D."/>
            <person name="Gonzalez J."/>
            <person name="Henrissat B."/>
            <person name="Kuo A."/>
            <person name="Liang C."/>
            <person name="Lipzen A."/>
            <person name="Lutzoni F."/>
            <person name="Magnuson J."/>
            <person name="Mondo S."/>
            <person name="Nolan M."/>
            <person name="Ohm R."/>
            <person name="Pangilinan J."/>
            <person name="Park H.-J."/>
            <person name="Ramirez L."/>
            <person name="Alfaro M."/>
            <person name="Sun H."/>
            <person name="Tritt A."/>
            <person name="Yoshinaga Y."/>
            <person name="Zwiers L.-H."/>
            <person name="Turgeon B."/>
            <person name="Goodwin S."/>
            <person name="Spatafora J."/>
            <person name="Crous P."/>
            <person name="Grigoriev I."/>
        </authorList>
    </citation>
    <scope>NUCLEOTIDE SEQUENCE</scope>
    <source>
        <strain evidence="2">CBS 627.86</strain>
    </source>
</reference>
<dbReference type="OrthoDB" id="9970124at2759"/>
<sequence length="142" mass="15778">MALHSVILAGLTLLYCIWISLKEVFASKRNGYEERKAIKGLQPSFQDSLKAMNDREQGRLQFEAMMTDMAGQQSYGMNEMFEPLPGVNEFSPNAVDQSAALTTGLSIDTFGNEWTMGVDTGYEYGGFDGTDFDVGNMQFPMD</sequence>